<feature type="compositionally biased region" description="Basic and acidic residues" evidence="1">
    <location>
        <begin position="295"/>
        <end position="305"/>
    </location>
</feature>
<proteinExistence type="predicted"/>
<feature type="compositionally biased region" description="Basic and acidic residues" evidence="1">
    <location>
        <begin position="312"/>
        <end position="321"/>
    </location>
</feature>
<feature type="compositionally biased region" description="Polar residues" evidence="1">
    <location>
        <begin position="415"/>
        <end position="425"/>
    </location>
</feature>
<dbReference type="Proteomes" id="UP000221165">
    <property type="component" value="Unassembled WGS sequence"/>
</dbReference>
<keyword evidence="3" id="KW-1185">Reference proteome</keyword>
<feature type="region of interest" description="Disordered" evidence="1">
    <location>
        <begin position="295"/>
        <end position="328"/>
    </location>
</feature>
<feature type="compositionally biased region" description="Polar residues" evidence="1">
    <location>
        <begin position="17"/>
        <end position="29"/>
    </location>
</feature>
<feature type="compositionally biased region" description="Low complexity" evidence="1">
    <location>
        <begin position="379"/>
        <end position="393"/>
    </location>
</feature>
<feature type="region of interest" description="Disordered" evidence="1">
    <location>
        <begin position="365"/>
        <end position="473"/>
    </location>
</feature>
<comment type="caution">
    <text evidence="2">The sequence shown here is derived from an EMBL/GenBank/DDBJ whole genome shotgun (WGS) entry which is preliminary data.</text>
</comment>
<feature type="region of interest" description="Disordered" evidence="1">
    <location>
        <begin position="1"/>
        <end position="29"/>
    </location>
</feature>
<feature type="compositionally biased region" description="Low complexity" evidence="1">
    <location>
        <begin position="156"/>
        <end position="165"/>
    </location>
</feature>
<feature type="compositionally biased region" description="Basic and acidic residues" evidence="1">
    <location>
        <begin position="607"/>
        <end position="622"/>
    </location>
</feature>
<dbReference type="RefSeq" id="XP_067924406.1">
    <property type="nucleotide sequence ID" value="XM_068063621.1"/>
</dbReference>
<reference evidence="2 3" key="1">
    <citation type="journal article" date="2017" name="Int. J. Parasitol.">
        <title>The genome of the protozoan parasite Cystoisospora suis and a reverse vaccinology approach to identify vaccine candidates.</title>
        <authorList>
            <person name="Palmieri N."/>
            <person name="Shrestha A."/>
            <person name="Ruttkowski B."/>
            <person name="Beck T."/>
            <person name="Vogl C."/>
            <person name="Tomley F."/>
            <person name="Blake D.P."/>
            <person name="Joachim A."/>
        </authorList>
    </citation>
    <scope>NUCLEOTIDE SEQUENCE [LARGE SCALE GENOMIC DNA]</scope>
    <source>
        <strain evidence="2 3">Wien I</strain>
    </source>
</reference>
<feature type="compositionally biased region" description="Gly residues" evidence="1">
    <location>
        <begin position="652"/>
        <end position="663"/>
    </location>
</feature>
<dbReference type="EMBL" id="MIGC01001526">
    <property type="protein sequence ID" value="PHJ22729.1"/>
    <property type="molecule type" value="Genomic_DNA"/>
</dbReference>
<feature type="compositionally biased region" description="Basic and acidic residues" evidence="1">
    <location>
        <begin position="426"/>
        <end position="459"/>
    </location>
</feature>
<feature type="compositionally biased region" description="Basic and acidic residues" evidence="1">
    <location>
        <begin position="629"/>
        <end position="638"/>
    </location>
</feature>
<dbReference type="AlphaFoldDB" id="A0A2C6L2L3"/>
<feature type="region of interest" description="Disordered" evidence="1">
    <location>
        <begin position="109"/>
        <end position="196"/>
    </location>
</feature>
<organism evidence="2 3">
    <name type="scientific">Cystoisospora suis</name>
    <dbReference type="NCBI Taxonomy" id="483139"/>
    <lineage>
        <taxon>Eukaryota</taxon>
        <taxon>Sar</taxon>
        <taxon>Alveolata</taxon>
        <taxon>Apicomplexa</taxon>
        <taxon>Conoidasida</taxon>
        <taxon>Coccidia</taxon>
        <taxon>Eucoccidiorida</taxon>
        <taxon>Eimeriorina</taxon>
        <taxon>Sarcocystidae</taxon>
        <taxon>Cystoisospora</taxon>
    </lineage>
</organism>
<dbReference type="VEuPathDB" id="ToxoDB:CSUI_003423"/>
<feature type="compositionally biased region" description="Acidic residues" evidence="1">
    <location>
        <begin position="1020"/>
        <end position="1031"/>
    </location>
</feature>
<accession>A0A2C6L2L3</accession>
<feature type="compositionally biased region" description="Low complexity" evidence="1">
    <location>
        <begin position="112"/>
        <end position="143"/>
    </location>
</feature>
<evidence type="ECO:0000313" key="2">
    <source>
        <dbReference type="EMBL" id="PHJ22729.1"/>
    </source>
</evidence>
<protein>
    <submittedName>
        <fullName evidence="2">Uncharacterized protein</fullName>
    </submittedName>
</protein>
<dbReference type="OrthoDB" id="331541at2759"/>
<feature type="compositionally biased region" description="Basic and acidic residues" evidence="1">
    <location>
        <begin position="862"/>
        <end position="894"/>
    </location>
</feature>
<dbReference type="GeneID" id="94426832"/>
<name>A0A2C6L2L3_9APIC</name>
<feature type="compositionally biased region" description="Basic and acidic residues" evidence="1">
    <location>
        <begin position="1001"/>
        <end position="1019"/>
    </location>
</feature>
<feature type="region of interest" description="Disordered" evidence="1">
    <location>
        <begin position="593"/>
        <end position="682"/>
    </location>
</feature>
<evidence type="ECO:0000313" key="3">
    <source>
        <dbReference type="Proteomes" id="UP000221165"/>
    </source>
</evidence>
<evidence type="ECO:0000256" key="1">
    <source>
        <dbReference type="SAM" id="MobiDB-lite"/>
    </source>
</evidence>
<feature type="compositionally biased region" description="Basic residues" evidence="1">
    <location>
        <begin position="181"/>
        <end position="193"/>
    </location>
</feature>
<feature type="compositionally biased region" description="Low complexity" evidence="1">
    <location>
        <begin position="967"/>
        <end position="985"/>
    </location>
</feature>
<gene>
    <name evidence="2" type="ORF">CSUI_003423</name>
</gene>
<sequence>MTAVDSFSQGRDLLGGSSHSSSCRHPTPGSSSVIVSEWLAHKLIRQYLEGFSESSWPAVVKWTFVLGVLALRNSNLPLHKLSVNDLVDIVNQNGYSTMTPAQRLAPLQWAASSPSSTPSQQPRENVSSFSSSPSFSHSSSAASYPTPNNADRRNARSVSYDSSSASERRCATSSSPVLTRGRLRHQQRQRGHVSFRPSGLTPDSCFDFLLKSAAKKPSSHWRSGDPSTFLPTKRLGDPQYLDSSCRSPFSPGHHHLLPSSASSVTYPSWWGDGPLPLPQCTYFPKTGILAQKNGESKGEMREVHSLHRTHRCRETEETAQREEEEERASCISVATPKFGEAHSSSCSSSSSLYSLGDQRALKAGKENRENFFSPTTSAVSRSSSSVSSSSLLRGRPPQAADEKNHDVLSLPSFGMPSSSPRTSVLNEKDQVYKKGKKDLNGDKLLERGRDSSLSKDTSKLKTSLPSCQGKNERSLSRCRIGGVRGRGQGRTTKPSLSQKQTLLLRRRNLHRSPAPKVPCPPRVIDGFQSFRPTSEAQWVCTLRPSSHEHIKNPPPVVCMPRSPRLSSFSFSASSRLMNDAPFRQFAWRGRKGEEREGDTCFHSSHPQRREGGEQSEERDGGKKSSRWRGVADRDECTRQRKSGLLMKRNLLGHGGRGGKGGGGGEKRGDHEEEEERNLAFFSTDENLNSSLRNSGCSSYFQAALAAYSDEPLASPFDRSEGTPLLGSSGVHTPCPYRVGGGGGVAWDPSYDLKRRRKKHESLVDSHEYLASHPRREQDLLLFPDIPRQGGEEEQERFLGRQISRAFPSRCEMLFEESPYSLESYSCCYQGSEYSNCSSACSDSLSSLSFEPLRSFHHRHREGRLSPRSEAAKNRDLRHSSLEEKGGSLLPRDELPSVSLKERRRRSSGGRDIGDQREELILSATRSEDLTSPSLVNEEENPLGRVEGGGRTHHRESVEEAALRDSNLALSTSLVSESSLSRGPSLMGSPIHGSLQHSLRSLGRERKGDGEDFMGERRDREEDEGSLWDSEEASAVQDLIQMYWESDSNDNKIKKKKNKSSSSSPPIRICPDHPPEGVRGKLDHLHAEDKDEEEEESSYFESTHASCLPASMNHDDEGRCPSFSPESSTT</sequence>
<feature type="region of interest" description="Disordered" evidence="1">
    <location>
        <begin position="857"/>
        <end position="1129"/>
    </location>
</feature>
<feature type="compositionally biased region" description="Basic and acidic residues" evidence="1">
    <location>
        <begin position="1069"/>
        <end position="1088"/>
    </location>
</feature>